<reference evidence="3" key="1">
    <citation type="submission" date="2018-06" db="EMBL/GenBank/DDBJ databases">
        <authorList>
            <person name="Khan S.A."/>
        </authorList>
    </citation>
    <scope>NUCLEOTIDE SEQUENCE [LARGE SCALE GENOMIC DNA]</scope>
    <source>
        <strain evidence="3">DB-1506</strain>
    </source>
</reference>
<dbReference type="Proteomes" id="UP000249065">
    <property type="component" value="Unassembled WGS sequence"/>
</dbReference>
<proteinExistence type="predicted"/>
<organism evidence="2 3">
    <name type="scientific">Roseicella frigidaeris</name>
    <dbReference type="NCBI Taxonomy" id="2230885"/>
    <lineage>
        <taxon>Bacteria</taxon>
        <taxon>Pseudomonadati</taxon>
        <taxon>Pseudomonadota</taxon>
        <taxon>Alphaproteobacteria</taxon>
        <taxon>Acetobacterales</taxon>
        <taxon>Roseomonadaceae</taxon>
        <taxon>Roseicella</taxon>
    </lineage>
</organism>
<protein>
    <submittedName>
        <fullName evidence="2">Uncharacterized protein</fullName>
    </submittedName>
</protein>
<dbReference type="EMBL" id="QLIX01000005">
    <property type="protein sequence ID" value="RAI59359.1"/>
    <property type="molecule type" value="Genomic_DNA"/>
</dbReference>
<evidence type="ECO:0000313" key="3">
    <source>
        <dbReference type="Proteomes" id="UP000249065"/>
    </source>
</evidence>
<comment type="caution">
    <text evidence="2">The sequence shown here is derived from an EMBL/GenBank/DDBJ whole genome shotgun (WGS) entry which is preliminary data.</text>
</comment>
<name>A0A327M9B2_9PROT</name>
<sequence length="169" mass="18076">MARFLHYEEALAWAQGQASLTLEGMMRGLDASAAAAASFLRRMEADGLIGPAESDGTHPVLGSRRRRAASQPDREEAAAARLRAELQAALHRAERAEARLAALAAPRAQLGSLRRLLARELHPDAAAPTGDAALHAAYTAIFKTLWPRIETLLAGEPADRDSQPAEAEP</sequence>
<dbReference type="RefSeq" id="WP_111469616.1">
    <property type="nucleotide sequence ID" value="NZ_QLIX01000005.1"/>
</dbReference>
<gene>
    <name evidence="2" type="ORF">DOO78_10055</name>
</gene>
<accession>A0A327M9B2</accession>
<keyword evidence="3" id="KW-1185">Reference proteome</keyword>
<dbReference type="AlphaFoldDB" id="A0A327M9B2"/>
<evidence type="ECO:0000256" key="1">
    <source>
        <dbReference type="SAM" id="MobiDB-lite"/>
    </source>
</evidence>
<evidence type="ECO:0000313" key="2">
    <source>
        <dbReference type="EMBL" id="RAI59359.1"/>
    </source>
</evidence>
<feature type="region of interest" description="Disordered" evidence="1">
    <location>
        <begin position="50"/>
        <end position="73"/>
    </location>
</feature>